<accession>A0ABP5AUY8</accession>
<feature type="domain" description="Luciferase-like" evidence="5">
    <location>
        <begin position="13"/>
        <end position="334"/>
    </location>
</feature>
<dbReference type="PANTHER" id="PTHR42847:SF4">
    <property type="entry name" value="ALKANESULFONATE MONOOXYGENASE-RELATED"/>
    <property type="match status" value="1"/>
</dbReference>
<dbReference type="RefSeq" id="WP_344007166.1">
    <property type="nucleotide sequence ID" value="NZ_BAAAMY010000005.1"/>
</dbReference>
<keyword evidence="4 6" id="KW-0503">Monooxygenase</keyword>
<dbReference type="SUPFAM" id="SSF51679">
    <property type="entry name" value="Bacterial luciferase-like"/>
    <property type="match status" value="1"/>
</dbReference>
<gene>
    <name evidence="6" type="primary">sfnG</name>
    <name evidence="6" type="ORF">GCM10009737_22360</name>
</gene>
<dbReference type="InterPro" id="IPR050172">
    <property type="entry name" value="SsuD_RutA_monooxygenase"/>
</dbReference>
<keyword evidence="1" id="KW-0285">Flavoprotein</keyword>
<dbReference type="Pfam" id="PF00296">
    <property type="entry name" value="Bac_luciferase"/>
    <property type="match status" value="1"/>
</dbReference>
<keyword evidence="2" id="KW-0288">FMN</keyword>
<evidence type="ECO:0000256" key="3">
    <source>
        <dbReference type="ARBA" id="ARBA00023002"/>
    </source>
</evidence>
<keyword evidence="3" id="KW-0560">Oxidoreductase</keyword>
<dbReference type="PANTHER" id="PTHR42847">
    <property type="entry name" value="ALKANESULFONATE MONOOXYGENASE"/>
    <property type="match status" value="1"/>
</dbReference>
<comment type="caution">
    <text evidence="6">The sequence shown here is derived from an EMBL/GenBank/DDBJ whole genome shotgun (WGS) entry which is preliminary data.</text>
</comment>
<dbReference type="Proteomes" id="UP001501612">
    <property type="component" value="Unassembled WGS sequence"/>
</dbReference>
<evidence type="ECO:0000256" key="1">
    <source>
        <dbReference type="ARBA" id="ARBA00022630"/>
    </source>
</evidence>
<evidence type="ECO:0000313" key="6">
    <source>
        <dbReference type="EMBL" id="GAA1920363.1"/>
    </source>
</evidence>
<proteinExistence type="predicted"/>
<reference evidence="7" key="1">
    <citation type="journal article" date="2019" name="Int. J. Syst. Evol. Microbiol.">
        <title>The Global Catalogue of Microorganisms (GCM) 10K type strain sequencing project: providing services to taxonomists for standard genome sequencing and annotation.</title>
        <authorList>
            <consortium name="The Broad Institute Genomics Platform"/>
            <consortium name="The Broad Institute Genome Sequencing Center for Infectious Disease"/>
            <person name="Wu L."/>
            <person name="Ma J."/>
        </authorList>
    </citation>
    <scope>NUCLEOTIDE SEQUENCE [LARGE SCALE GENOMIC DNA]</scope>
    <source>
        <strain evidence="7">JCM 14046</strain>
    </source>
</reference>
<sequence length="378" mass="41833">MSKETGPREPLKFAYWVPNVSGGLVVSKIEQRTDWGYEYNKRLARTAERNGFEYALSQVRYMASYGAAYQHESTSFSLALMLATERLKVIAAVHPGLWQPGVLAKFLATADHLSGGRAAVNVVSGWFKDEFTRLGEPWLEHGERYRRAEEFITYLKEIWTSEHAELHGDFYRLHDFDLKPKPLSGPDRPHPEIFQGGNSTAAQEMAGRVSDWYFANGNTPEGIATQVGNVSGVAAGHGRTVRFGVNGFMVARDSEAEARDVLREIIDRADREAVEGFGSAVTQAGKSAPDGTGMWQDSTFEDLVQYNDGFRTGLVGTPEQVAEQAIRHKRAGADLLLLGFLHFQEEVEYFGERVLPLIREMEAAEPGATSTPVAGEVA</sequence>
<protein>
    <submittedName>
        <fullName evidence="6">Dimethyl sulfone monooxygenase SfnG</fullName>
    </submittedName>
</protein>
<dbReference type="Gene3D" id="3.20.20.30">
    <property type="entry name" value="Luciferase-like domain"/>
    <property type="match status" value="1"/>
</dbReference>
<organism evidence="6 7">
    <name type="scientific">Nocardioides lentus</name>
    <dbReference type="NCBI Taxonomy" id="338077"/>
    <lineage>
        <taxon>Bacteria</taxon>
        <taxon>Bacillati</taxon>
        <taxon>Actinomycetota</taxon>
        <taxon>Actinomycetes</taxon>
        <taxon>Propionibacteriales</taxon>
        <taxon>Nocardioidaceae</taxon>
        <taxon>Nocardioides</taxon>
    </lineage>
</organism>
<dbReference type="EMBL" id="BAAAMY010000005">
    <property type="protein sequence ID" value="GAA1920363.1"/>
    <property type="molecule type" value="Genomic_DNA"/>
</dbReference>
<evidence type="ECO:0000256" key="4">
    <source>
        <dbReference type="ARBA" id="ARBA00023033"/>
    </source>
</evidence>
<keyword evidence="7" id="KW-1185">Reference proteome</keyword>
<dbReference type="InterPro" id="IPR024014">
    <property type="entry name" value="DMSO2_SphG"/>
</dbReference>
<dbReference type="InterPro" id="IPR011251">
    <property type="entry name" value="Luciferase-like_dom"/>
</dbReference>
<dbReference type="NCBIfam" id="TIGR04021">
    <property type="entry name" value="LLM_DMSO2_sfnG"/>
    <property type="match status" value="1"/>
</dbReference>
<name>A0ABP5AUY8_9ACTN</name>
<evidence type="ECO:0000313" key="7">
    <source>
        <dbReference type="Proteomes" id="UP001501612"/>
    </source>
</evidence>
<dbReference type="CDD" id="cd01094">
    <property type="entry name" value="Alkanesulfonate_monoxygenase"/>
    <property type="match status" value="1"/>
</dbReference>
<evidence type="ECO:0000256" key="2">
    <source>
        <dbReference type="ARBA" id="ARBA00022643"/>
    </source>
</evidence>
<dbReference type="GO" id="GO:0004497">
    <property type="term" value="F:monooxygenase activity"/>
    <property type="evidence" value="ECO:0007669"/>
    <property type="project" value="UniProtKB-KW"/>
</dbReference>
<dbReference type="InterPro" id="IPR036661">
    <property type="entry name" value="Luciferase-like_sf"/>
</dbReference>
<evidence type="ECO:0000259" key="5">
    <source>
        <dbReference type="Pfam" id="PF00296"/>
    </source>
</evidence>